<reference evidence="1 2" key="1">
    <citation type="submission" date="2018-03" db="EMBL/GenBank/DDBJ databases">
        <title>Genomic Encyclopedia of Type Strains, Phase III (KMG-III): the genomes of soil and plant-associated and newly described type strains.</title>
        <authorList>
            <person name="Whitman W."/>
        </authorList>
    </citation>
    <scope>NUCLEOTIDE SEQUENCE [LARGE SCALE GENOMIC DNA]</scope>
    <source>
        <strain evidence="1 2">CGMCC 4.7097</strain>
    </source>
</reference>
<organism evidence="1 2">
    <name type="scientific">Saccharothrix carnea</name>
    <dbReference type="NCBI Taxonomy" id="1280637"/>
    <lineage>
        <taxon>Bacteria</taxon>
        <taxon>Bacillati</taxon>
        <taxon>Actinomycetota</taxon>
        <taxon>Actinomycetes</taxon>
        <taxon>Pseudonocardiales</taxon>
        <taxon>Pseudonocardiaceae</taxon>
        <taxon>Saccharothrix</taxon>
    </lineage>
</organism>
<dbReference type="Proteomes" id="UP000241118">
    <property type="component" value="Unassembled WGS sequence"/>
</dbReference>
<dbReference type="InterPro" id="IPR036628">
    <property type="entry name" value="Clp_N_dom_sf"/>
</dbReference>
<keyword evidence="2" id="KW-1185">Reference proteome</keyword>
<comment type="caution">
    <text evidence="1">The sequence shown here is derived from an EMBL/GenBank/DDBJ whole genome shotgun (WGS) entry which is preliminary data.</text>
</comment>
<sequence length="246" mass="25980">MFRGDHPDLNRTIGRALKLAMDLGHPRTGSEHLLAALATGPLTPDPLTADPTAAGLVAAVLARHGATPAAIRDAAHLAAPLGAGGAVDQAVLAPLGVDLGRLLGGTRALDRPARREPLLPFGAAKARRRSARLTPPLGLDAQAAYEASLRLALARREREHRPEHLALALTALDPGVAWVLKTAGVDREALLADLAATFPPPRRNPLLTVDRGIGHRVRHRDLVRRYERTTGRAVTSADALPALIRG</sequence>
<accession>A0A2P8I4P5</accession>
<dbReference type="AlphaFoldDB" id="A0A2P8I4P5"/>
<dbReference type="Gene3D" id="1.10.1780.10">
    <property type="entry name" value="Clp, N-terminal domain"/>
    <property type="match status" value="2"/>
</dbReference>
<gene>
    <name evidence="1" type="ORF">B0I31_109237</name>
</gene>
<protein>
    <submittedName>
        <fullName evidence="1">ClpA/ClpB-like protein</fullName>
    </submittedName>
</protein>
<dbReference type="EMBL" id="PYAX01000009">
    <property type="protein sequence ID" value="PSL53447.1"/>
    <property type="molecule type" value="Genomic_DNA"/>
</dbReference>
<dbReference type="OrthoDB" id="3214672at2"/>
<evidence type="ECO:0000313" key="1">
    <source>
        <dbReference type="EMBL" id="PSL53447.1"/>
    </source>
</evidence>
<evidence type="ECO:0000313" key="2">
    <source>
        <dbReference type="Proteomes" id="UP000241118"/>
    </source>
</evidence>
<proteinExistence type="predicted"/>
<dbReference type="RefSeq" id="WP_106618146.1">
    <property type="nucleotide sequence ID" value="NZ_PYAX01000009.1"/>
</dbReference>
<name>A0A2P8I4P5_SACCR</name>